<dbReference type="InterPro" id="IPR005234">
    <property type="entry name" value="ScpB_csome_segregation"/>
</dbReference>
<evidence type="ECO:0000256" key="1">
    <source>
        <dbReference type="ARBA" id="ARBA00022490"/>
    </source>
</evidence>
<evidence type="ECO:0008006" key="7">
    <source>
        <dbReference type="Google" id="ProtNLM"/>
    </source>
</evidence>
<dbReference type="Gene3D" id="1.10.10.10">
    <property type="entry name" value="Winged helix-like DNA-binding domain superfamily/Winged helix DNA-binding domain"/>
    <property type="match status" value="2"/>
</dbReference>
<dbReference type="InterPro" id="IPR036388">
    <property type="entry name" value="WH-like_DNA-bd_sf"/>
</dbReference>
<dbReference type="NCBIfam" id="TIGR00281">
    <property type="entry name" value="SMC-Scp complex subunit ScpB"/>
    <property type="match status" value="1"/>
</dbReference>
<dbReference type="AlphaFoldDB" id="A0A381Q8S0"/>
<sequence length="195" mass="21729">MFTSPEPLTQARVNGVFDREAPNLKEVVGELNDLYEKEDHAFEIKQIAGGYQLVSRPEYEHFIRRLLNKSGRLALSSAALDTLAIIAYKQPIGRYEVEAIRGVDSSGVIKTLLNRNLLKIKGRGTGPGRPLLYQTTKNFLEHFGLNRLSDMPKLKEITELMEADPTLGEQIEAFLESDSESEQNLDSPSPGSSPI</sequence>
<evidence type="ECO:0000256" key="4">
    <source>
        <dbReference type="ARBA" id="ARBA00023306"/>
    </source>
</evidence>
<dbReference type="SUPFAM" id="SSF46785">
    <property type="entry name" value="Winged helix' DNA-binding domain"/>
    <property type="match status" value="2"/>
</dbReference>
<keyword evidence="3" id="KW-0159">Chromosome partition</keyword>
<name>A0A381Q8S0_9ZZZZ</name>
<keyword evidence="4" id="KW-0131">Cell cycle</keyword>
<dbReference type="GO" id="GO:0051304">
    <property type="term" value="P:chromosome separation"/>
    <property type="evidence" value="ECO:0007669"/>
    <property type="project" value="InterPro"/>
</dbReference>
<dbReference type="PIRSF" id="PIRSF019345">
    <property type="entry name" value="ScpB"/>
    <property type="match status" value="1"/>
</dbReference>
<proteinExistence type="predicted"/>
<dbReference type="PANTHER" id="PTHR34298">
    <property type="entry name" value="SEGREGATION AND CONDENSATION PROTEIN B"/>
    <property type="match status" value="1"/>
</dbReference>
<evidence type="ECO:0000313" key="6">
    <source>
        <dbReference type="EMBL" id="SUZ74023.1"/>
    </source>
</evidence>
<protein>
    <recommendedName>
        <fullName evidence="7">SMC-Scp complex subunit ScpB</fullName>
    </recommendedName>
</protein>
<accession>A0A381Q8S0</accession>
<dbReference type="Pfam" id="PF04079">
    <property type="entry name" value="SMC_ScpB"/>
    <property type="match status" value="1"/>
</dbReference>
<dbReference type="GO" id="GO:0051301">
    <property type="term" value="P:cell division"/>
    <property type="evidence" value="ECO:0007669"/>
    <property type="project" value="UniProtKB-KW"/>
</dbReference>
<gene>
    <name evidence="6" type="ORF">METZ01_LOCUS26877</name>
</gene>
<dbReference type="PANTHER" id="PTHR34298:SF2">
    <property type="entry name" value="SEGREGATION AND CONDENSATION PROTEIN B"/>
    <property type="match status" value="1"/>
</dbReference>
<feature type="compositionally biased region" description="Polar residues" evidence="5">
    <location>
        <begin position="184"/>
        <end position="195"/>
    </location>
</feature>
<dbReference type="EMBL" id="UINC01001197">
    <property type="protein sequence ID" value="SUZ74023.1"/>
    <property type="molecule type" value="Genomic_DNA"/>
</dbReference>
<evidence type="ECO:0000256" key="2">
    <source>
        <dbReference type="ARBA" id="ARBA00022618"/>
    </source>
</evidence>
<dbReference type="InterPro" id="IPR036390">
    <property type="entry name" value="WH_DNA-bd_sf"/>
</dbReference>
<feature type="region of interest" description="Disordered" evidence="5">
    <location>
        <begin position="176"/>
        <end position="195"/>
    </location>
</feature>
<keyword evidence="1" id="KW-0963">Cytoplasm</keyword>
<evidence type="ECO:0000256" key="5">
    <source>
        <dbReference type="SAM" id="MobiDB-lite"/>
    </source>
</evidence>
<reference evidence="6" key="1">
    <citation type="submission" date="2018-05" db="EMBL/GenBank/DDBJ databases">
        <authorList>
            <person name="Lanie J.A."/>
            <person name="Ng W.-L."/>
            <person name="Kazmierczak K.M."/>
            <person name="Andrzejewski T.M."/>
            <person name="Davidsen T.M."/>
            <person name="Wayne K.J."/>
            <person name="Tettelin H."/>
            <person name="Glass J.I."/>
            <person name="Rusch D."/>
            <person name="Podicherti R."/>
            <person name="Tsui H.-C.T."/>
            <person name="Winkler M.E."/>
        </authorList>
    </citation>
    <scope>NUCLEOTIDE SEQUENCE</scope>
</reference>
<keyword evidence="2" id="KW-0132">Cell division</keyword>
<evidence type="ECO:0000256" key="3">
    <source>
        <dbReference type="ARBA" id="ARBA00022829"/>
    </source>
</evidence>
<organism evidence="6">
    <name type="scientific">marine metagenome</name>
    <dbReference type="NCBI Taxonomy" id="408172"/>
    <lineage>
        <taxon>unclassified sequences</taxon>
        <taxon>metagenomes</taxon>
        <taxon>ecological metagenomes</taxon>
    </lineage>
</organism>